<dbReference type="InterPro" id="IPR036770">
    <property type="entry name" value="Ankyrin_rpt-contain_sf"/>
</dbReference>
<evidence type="ECO:0000256" key="1">
    <source>
        <dbReference type="ARBA" id="ARBA00005843"/>
    </source>
</evidence>
<dbReference type="InterPro" id="IPR000719">
    <property type="entry name" value="Prot_kinase_dom"/>
</dbReference>
<dbReference type="SMART" id="SM00248">
    <property type="entry name" value="ANK"/>
    <property type="match status" value="5"/>
</dbReference>
<dbReference type="Gene3D" id="1.25.40.20">
    <property type="entry name" value="Ankyrin repeat-containing domain"/>
    <property type="match status" value="2"/>
</dbReference>
<keyword evidence="7" id="KW-0808">Transferase</keyword>
<dbReference type="InterPro" id="IPR011992">
    <property type="entry name" value="EF-hand-dom_pair"/>
</dbReference>
<dbReference type="GO" id="GO:0005524">
    <property type="term" value="F:ATP binding"/>
    <property type="evidence" value="ECO:0007669"/>
    <property type="project" value="UniProtKB-KW"/>
</dbReference>
<evidence type="ECO:0000313" key="8">
    <source>
        <dbReference type="Proteomes" id="UP000012073"/>
    </source>
</evidence>
<keyword evidence="7" id="KW-0418">Kinase</keyword>
<evidence type="ECO:0000256" key="5">
    <source>
        <dbReference type="SAM" id="MobiDB-lite"/>
    </source>
</evidence>
<dbReference type="Pfam" id="PF12796">
    <property type="entry name" value="Ank_2"/>
    <property type="match status" value="2"/>
</dbReference>
<keyword evidence="4" id="KW-0040">ANK repeat</keyword>
<dbReference type="SUPFAM" id="SSF48403">
    <property type="entry name" value="Ankyrin repeat"/>
    <property type="match status" value="1"/>
</dbReference>
<comment type="similarity">
    <text evidence="1">Belongs to the protein kinase superfamily. TKL Ser/Thr protein kinase family.</text>
</comment>
<dbReference type="Proteomes" id="UP000012073">
    <property type="component" value="Unassembled WGS sequence"/>
</dbReference>
<sequence>MASKGAERLPLPTSNARLARQVLPFSSISSRNLSMGSNVARPVVQDGRGLGVDELSARELGLENNLKLAEVNTLIDYYKQNDPGNTGLTPEEFKKAAGEYIADGLTIDPTVIFNIFNSGQGDVAGRVTLREFILGYAILCRGCTEGRLKYLFAIYGSVEGDGYLTRDQLISSLKLMQRIVTEVTDHEGIPDEEENDKQIRKVAGELIAASSDTDNMGISYDDFIEKVKEAEVVTLWLENLGSVAGQHMKYIEKKELDVVELRMERQGMLSVDSQTPVSNSPSMEWSKPTLVEESRASDPSSAERKIQIPLPKKHKLVRRDVKSGRDSRGSLNRSQATEEEDWGNVEMYAAKPFVINYDQVQFGKVLGRGACATVYEGVWLHIPVAVKVFNDGHGEAAGIETLATSDEEVRKDVVGDYVEEFWLLLQIRHPNCLLYMGICFEPYVCIVTELYTGGSVANFLHGPNPRKFTPAKALDMLAGVARGMFYLHASSPPILHRDLKASNILINRALTHCVICDFGLSSQFVNEASGLNLSKAGGGGKAMGVGTPYTMAPEVMEGKSHTPAADVYSFGVVMYEMYTGRFPFPKMKPIQLMFSVAEGRRPIFYEEDNVPQTMQVLIQRCWSQKPEARPNFEEILRVLSSAELEDEVARIQNAALDSGEETDDDQQEFVSIDLSKRLLEAVYRGHQDKAARFIDEGAMVNYADYDKRTALHVAAAEGHTNCVRLLLSSGAMLSHDRWGNSPLSDAINYANRTGDSEPARILRAVEGRSHLVKRADVGDNVEKVLNKDQAENLRNQTAINAAAEGDVVTLKRLLDSGLDVNCTDYDRRTPLAVAASEGRFDIVELLIRHRAGVGHRDRWGSTAYHEAERGGFHDIIRLLRQAEAETASSPRRIRAIRSSPAIATRSGNIANSGSSALSVTGRVNTNLPVSCNRGIEEGWKRFVRSPCSR</sequence>
<accession>R7QBL5</accession>
<dbReference type="SMART" id="SM00220">
    <property type="entry name" value="S_TKc"/>
    <property type="match status" value="1"/>
</dbReference>
<dbReference type="InterPro" id="IPR051681">
    <property type="entry name" value="Ser/Thr_Kinases-Pseudokinases"/>
</dbReference>
<dbReference type="Pfam" id="PF07714">
    <property type="entry name" value="PK_Tyr_Ser-Thr"/>
    <property type="match status" value="1"/>
</dbReference>
<dbReference type="Gene3D" id="1.10.510.10">
    <property type="entry name" value="Transferase(Phosphotransferase) domain 1"/>
    <property type="match status" value="1"/>
</dbReference>
<evidence type="ECO:0000256" key="2">
    <source>
        <dbReference type="ARBA" id="ARBA00022741"/>
    </source>
</evidence>
<proteinExistence type="inferred from homology"/>
<evidence type="ECO:0000313" key="7">
    <source>
        <dbReference type="EMBL" id="CDF35173.1"/>
    </source>
</evidence>
<reference evidence="8" key="1">
    <citation type="journal article" date="2013" name="Proc. Natl. Acad. Sci. U.S.A.">
        <title>Genome structure and metabolic features in the red seaweed Chondrus crispus shed light on evolution of the Archaeplastida.</title>
        <authorList>
            <person name="Collen J."/>
            <person name="Porcel B."/>
            <person name="Carre W."/>
            <person name="Ball S.G."/>
            <person name="Chaparro C."/>
            <person name="Tonon T."/>
            <person name="Barbeyron T."/>
            <person name="Michel G."/>
            <person name="Noel B."/>
            <person name="Valentin K."/>
            <person name="Elias M."/>
            <person name="Artiguenave F."/>
            <person name="Arun A."/>
            <person name="Aury J.M."/>
            <person name="Barbosa-Neto J.F."/>
            <person name="Bothwell J.H."/>
            <person name="Bouget F.Y."/>
            <person name="Brillet L."/>
            <person name="Cabello-Hurtado F."/>
            <person name="Capella-Gutierrez S."/>
            <person name="Charrier B."/>
            <person name="Cladiere L."/>
            <person name="Cock J.M."/>
            <person name="Coelho S.M."/>
            <person name="Colleoni C."/>
            <person name="Czjzek M."/>
            <person name="Da Silva C."/>
            <person name="Delage L."/>
            <person name="Denoeud F."/>
            <person name="Deschamps P."/>
            <person name="Dittami S.M."/>
            <person name="Gabaldon T."/>
            <person name="Gachon C.M."/>
            <person name="Groisillier A."/>
            <person name="Herve C."/>
            <person name="Jabbari K."/>
            <person name="Katinka M."/>
            <person name="Kloareg B."/>
            <person name="Kowalczyk N."/>
            <person name="Labadie K."/>
            <person name="Leblanc C."/>
            <person name="Lopez P.J."/>
            <person name="McLachlan D.H."/>
            <person name="Meslet-Cladiere L."/>
            <person name="Moustafa A."/>
            <person name="Nehr Z."/>
            <person name="Nyvall Collen P."/>
            <person name="Panaud O."/>
            <person name="Partensky F."/>
            <person name="Poulain J."/>
            <person name="Rensing S.A."/>
            <person name="Rousvoal S."/>
            <person name="Samson G."/>
            <person name="Symeonidi A."/>
            <person name="Weissenbach J."/>
            <person name="Zambounis A."/>
            <person name="Wincker P."/>
            <person name="Boyen C."/>
        </authorList>
    </citation>
    <scope>NUCLEOTIDE SEQUENCE [LARGE SCALE GENOMIC DNA]</scope>
    <source>
        <strain evidence="8">cv. Stackhouse</strain>
    </source>
</reference>
<feature type="repeat" description="ANK" evidence="4">
    <location>
        <begin position="706"/>
        <end position="731"/>
    </location>
</feature>
<dbReference type="Gene3D" id="1.10.238.10">
    <property type="entry name" value="EF-hand"/>
    <property type="match status" value="1"/>
</dbReference>
<feature type="domain" description="Protein kinase" evidence="6">
    <location>
        <begin position="360"/>
        <end position="644"/>
    </location>
</feature>
<keyword evidence="8" id="KW-1185">Reference proteome</keyword>
<dbReference type="SUPFAM" id="SSF47473">
    <property type="entry name" value="EF-hand"/>
    <property type="match status" value="1"/>
</dbReference>
<dbReference type="InterPro" id="IPR008271">
    <property type="entry name" value="Ser/Thr_kinase_AS"/>
</dbReference>
<dbReference type="Gramene" id="CDF35173">
    <property type="protein sequence ID" value="CDF35173"/>
    <property type="gene ID" value="CHC_T00009315001"/>
</dbReference>
<evidence type="ECO:0000256" key="4">
    <source>
        <dbReference type="PROSITE-ProRule" id="PRU00023"/>
    </source>
</evidence>
<evidence type="ECO:0000256" key="3">
    <source>
        <dbReference type="ARBA" id="ARBA00022840"/>
    </source>
</evidence>
<evidence type="ECO:0000259" key="6">
    <source>
        <dbReference type="PROSITE" id="PS50011"/>
    </source>
</evidence>
<dbReference type="GeneID" id="17322707"/>
<dbReference type="PANTHER" id="PTHR44329">
    <property type="entry name" value="SERINE/THREONINE-PROTEIN KINASE TNNI3K-RELATED"/>
    <property type="match status" value="1"/>
</dbReference>
<dbReference type="Gene3D" id="3.30.200.20">
    <property type="entry name" value="Phosphorylase Kinase, domain 1"/>
    <property type="match status" value="1"/>
</dbReference>
<dbReference type="OMA" id="EFCESPE"/>
<keyword evidence="7" id="KW-0723">Serine/threonine-protein kinase</keyword>
<dbReference type="PROSITE" id="PS50088">
    <property type="entry name" value="ANK_REPEAT"/>
    <property type="match status" value="2"/>
</dbReference>
<dbReference type="CDD" id="cd13999">
    <property type="entry name" value="STKc_MAP3K-like"/>
    <property type="match status" value="1"/>
</dbReference>
<dbReference type="PROSITE" id="PS50011">
    <property type="entry name" value="PROTEIN_KINASE_DOM"/>
    <property type="match status" value="1"/>
</dbReference>
<keyword evidence="2" id="KW-0547">Nucleotide-binding</keyword>
<dbReference type="InterPro" id="IPR001245">
    <property type="entry name" value="Ser-Thr/Tyr_kinase_cat_dom"/>
</dbReference>
<dbReference type="KEGG" id="ccp:CHC_T00009315001"/>
<dbReference type="OrthoDB" id="339325at2759"/>
<dbReference type="GO" id="GO:0004674">
    <property type="term" value="F:protein serine/threonine kinase activity"/>
    <property type="evidence" value="ECO:0007669"/>
    <property type="project" value="UniProtKB-KW"/>
</dbReference>
<dbReference type="PANTHER" id="PTHR44329:SF298">
    <property type="entry name" value="MIXED LINEAGE KINASE DOMAIN-LIKE PROTEIN"/>
    <property type="match status" value="1"/>
</dbReference>
<dbReference type="RefSeq" id="XP_005714992.1">
    <property type="nucleotide sequence ID" value="XM_005714935.1"/>
</dbReference>
<feature type="compositionally biased region" description="Basic and acidic residues" evidence="5">
    <location>
        <begin position="318"/>
        <end position="328"/>
    </location>
</feature>
<dbReference type="AlphaFoldDB" id="R7QBL5"/>
<dbReference type="PhylomeDB" id="R7QBL5"/>
<dbReference type="PROSITE" id="PS00108">
    <property type="entry name" value="PROTEIN_KINASE_ST"/>
    <property type="match status" value="1"/>
</dbReference>
<feature type="compositionally biased region" description="Polar residues" evidence="5">
    <location>
        <begin position="271"/>
        <end position="283"/>
    </location>
</feature>
<feature type="repeat" description="ANK" evidence="4">
    <location>
        <begin position="826"/>
        <end position="858"/>
    </location>
</feature>
<dbReference type="EMBL" id="HG001721">
    <property type="protein sequence ID" value="CDF35173.1"/>
    <property type="molecule type" value="Genomic_DNA"/>
</dbReference>
<dbReference type="SUPFAM" id="SSF56112">
    <property type="entry name" value="Protein kinase-like (PK-like)"/>
    <property type="match status" value="1"/>
</dbReference>
<organism evidence="7 8">
    <name type="scientific">Chondrus crispus</name>
    <name type="common">Carrageen Irish moss</name>
    <name type="synonym">Polymorpha crispa</name>
    <dbReference type="NCBI Taxonomy" id="2769"/>
    <lineage>
        <taxon>Eukaryota</taxon>
        <taxon>Rhodophyta</taxon>
        <taxon>Florideophyceae</taxon>
        <taxon>Rhodymeniophycidae</taxon>
        <taxon>Gigartinales</taxon>
        <taxon>Gigartinaceae</taxon>
        <taxon>Chondrus</taxon>
    </lineage>
</organism>
<feature type="compositionally biased region" description="Basic and acidic residues" evidence="5">
    <location>
        <begin position="290"/>
        <end position="306"/>
    </location>
</feature>
<protein>
    <submittedName>
        <fullName evidence="7">Serine/threonine protein kinase</fullName>
    </submittedName>
</protein>
<dbReference type="STRING" id="2769.R7QBL5"/>
<dbReference type="InterPro" id="IPR011009">
    <property type="entry name" value="Kinase-like_dom_sf"/>
</dbReference>
<name>R7QBL5_CHOCR</name>
<dbReference type="PROSITE" id="PS50297">
    <property type="entry name" value="ANK_REP_REGION"/>
    <property type="match status" value="2"/>
</dbReference>
<feature type="region of interest" description="Disordered" evidence="5">
    <location>
        <begin position="270"/>
        <end position="337"/>
    </location>
</feature>
<dbReference type="InterPro" id="IPR002110">
    <property type="entry name" value="Ankyrin_rpt"/>
</dbReference>
<keyword evidence="3" id="KW-0067">ATP-binding</keyword>
<gene>
    <name evidence="7" type="ORF">CHC_T00009315001</name>
</gene>